<comment type="caution">
    <text evidence="1">The sequence shown here is derived from an EMBL/GenBank/DDBJ whole genome shotgun (WGS) entry which is preliminary data.</text>
</comment>
<dbReference type="Proteomes" id="UP000294588">
    <property type="component" value="Unassembled WGS sequence"/>
</dbReference>
<organism evidence="1 2">
    <name type="scientific">Candidatus Syntrophosphaera thermopropionivorans</name>
    <dbReference type="NCBI Taxonomy" id="2593015"/>
    <lineage>
        <taxon>Bacteria</taxon>
        <taxon>Pseudomonadati</taxon>
        <taxon>Candidatus Cloacimonadota</taxon>
        <taxon>Candidatus Cloacimonadia</taxon>
        <taxon>Candidatus Cloacimonadales</taxon>
        <taxon>Candidatus Cloacimonadaceae</taxon>
        <taxon>Candidatus Syntrophosphaera</taxon>
    </lineage>
</organism>
<name>A0AC61QHY6_9BACT</name>
<sequence>MMEELPKIQELKCRIEYINKLESLEDINQYLEDKDYLVYIITLSGISFGEFRNYQFKLIEDITKLDRLEELRIFDKERELHIWRQSDGKGGSVLKGRLRIDNPIEEAAQCYYRDAKQLLFGTKRESLQNGFTFLKEDRGFGVIIPNSLLSELKDNPRLYLCTRNYLEEWDNGQLSYCDSRFISIEGVNND</sequence>
<dbReference type="EMBL" id="SMOG01000026">
    <property type="protein sequence ID" value="TDF72557.1"/>
    <property type="molecule type" value="Genomic_DNA"/>
</dbReference>
<evidence type="ECO:0000313" key="2">
    <source>
        <dbReference type="Proteomes" id="UP000294588"/>
    </source>
</evidence>
<protein>
    <submittedName>
        <fullName evidence="1">TIGR03984 family CRISPR-associated protein</fullName>
    </submittedName>
</protein>
<reference evidence="1" key="1">
    <citation type="submission" date="2019-03" db="EMBL/GenBank/DDBJ databases">
        <title>Candidatus Syntrophosphaera thermopropionivorans: a novel player in syntrophic propionate oxidation during anaerobic digestion.</title>
        <authorList>
            <person name="Dyksma S."/>
        </authorList>
    </citation>
    <scope>NUCLEOTIDE SEQUENCE</scope>
    <source>
        <strain evidence="1">W5</strain>
    </source>
</reference>
<accession>A0AC61QHY6</accession>
<gene>
    <name evidence="1" type="ORF">E0946_06450</name>
</gene>
<evidence type="ECO:0000313" key="1">
    <source>
        <dbReference type="EMBL" id="TDF72557.1"/>
    </source>
</evidence>
<keyword evidence="2" id="KW-1185">Reference proteome</keyword>
<proteinExistence type="predicted"/>